<dbReference type="Proteomes" id="UP000500767">
    <property type="component" value="Chromosome"/>
</dbReference>
<protein>
    <submittedName>
        <fullName evidence="1">DUF4089 domain-containing protein</fullName>
    </submittedName>
</protein>
<evidence type="ECO:0000313" key="2">
    <source>
        <dbReference type="Proteomes" id="UP000500767"/>
    </source>
</evidence>
<dbReference type="InterPro" id="IPR025148">
    <property type="entry name" value="AtzG-like"/>
</dbReference>
<accession>A0A6M8HNA6</accession>
<name>A0A6M8HNA6_9PROT</name>
<dbReference type="EMBL" id="CP053708">
    <property type="protein sequence ID" value="QKE89909.1"/>
    <property type="molecule type" value="Genomic_DNA"/>
</dbReference>
<dbReference type="Pfam" id="PF13318">
    <property type="entry name" value="AtzG-like"/>
    <property type="match status" value="1"/>
</dbReference>
<sequence>MSSSEPADQAILAAQAARFLGLSLDPAHLDGIAASLELLESHAARVMAMVLPHDIEPAPVFVA</sequence>
<dbReference type="RefSeq" id="WP_171834898.1">
    <property type="nucleotide sequence ID" value="NZ_CP053708.1"/>
</dbReference>
<organism evidence="1 2">
    <name type="scientific">Lichenicola cladoniae</name>
    <dbReference type="NCBI Taxonomy" id="1484109"/>
    <lineage>
        <taxon>Bacteria</taxon>
        <taxon>Pseudomonadati</taxon>
        <taxon>Pseudomonadota</taxon>
        <taxon>Alphaproteobacteria</taxon>
        <taxon>Acetobacterales</taxon>
        <taxon>Acetobacteraceae</taxon>
        <taxon>Lichenicola</taxon>
    </lineage>
</organism>
<keyword evidence="2" id="KW-1185">Reference proteome</keyword>
<dbReference type="KEGG" id="lck:HN018_07490"/>
<reference evidence="1 2" key="1">
    <citation type="journal article" date="2014" name="World J. Microbiol. Biotechnol.">
        <title>Biodiversity and physiological characteristics of Antarctic and Arctic lichens-associated bacteria.</title>
        <authorList>
            <person name="Lee Y.M."/>
            <person name="Kim E.H."/>
            <person name="Lee H.K."/>
            <person name="Hong S.G."/>
        </authorList>
    </citation>
    <scope>NUCLEOTIDE SEQUENCE [LARGE SCALE GENOMIC DNA]</scope>
    <source>
        <strain evidence="1 2">PAMC 26569</strain>
    </source>
</reference>
<gene>
    <name evidence="1" type="ORF">HN018_07490</name>
</gene>
<dbReference type="AlphaFoldDB" id="A0A6M8HNA6"/>
<evidence type="ECO:0000313" key="1">
    <source>
        <dbReference type="EMBL" id="QKE89909.1"/>
    </source>
</evidence>
<proteinExistence type="predicted"/>